<dbReference type="Pfam" id="PF00106">
    <property type="entry name" value="adh_short"/>
    <property type="match status" value="1"/>
</dbReference>
<dbReference type="PANTHER" id="PTHR44196">
    <property type="entry name" value="DEHYDROGENASE/REDUCTASE SDR FAMILY MEMBER 7B"/>
    <property type="match status" value="1"/>
</dbReference>
<evidence type="ECO:0000313" key="6">
    <source>
        <dbReference type="Proteomes" id="UP000058012"/>
    </source>
</evidence>
<evidence type="ECO:0000256" key="2">
    <source>
        <dbReference type="ARBA" id="ARBA00023002"/>
    </source>
</evidence>
<comment type="caution">
    <text evidence="5">The sequence shown here is derived from an EMBL/GenBank/DDBJ whole genome shotgun (WGS) entry which is preliminary data.</text>
</comment>
<dbReference type="SMART" id="SM00822">
    <property type="entry name" value="PKS_KR"/>
    <property type="match status" value="1"/>
</dbReference>
<reference evidence="5 6" key="1">
    <citation type="submission" date="2015-10" db="EMBL/GenBank/DDBJ databases">
        <title>Draft genome sequence of Novosphingobium fuchskuhlense DSM 25065 isolated from a surface water sample of the southwest basin of Lake Grosse Fuchskuhle.</title>
        <authorList>
            <person name="Ruckert C."/>
            <person name="Winkler A."/>
            <person name="Glaeser J."/>
            <person name="Grossart H.-P."/>
            <person name="Kalinowski J."/>
            <person name="Glaeser S."/>
        </authorList>
    </citation>
    <scope>NUCLEOTIDE SEQUENCE [LARGE SCALE GENOMIC DNA]</scope>
    <source>
        <strain evidence="5 6">FNE08-7</strain>
    </source>
</reference>
<proteinExistence type="inferred from homology"/>
<dbReference type="GO" id="GO:0016020">
    <property type="term" value="C:membrane"/>
    <property type="evidence" value="ECO:0007669"/>
    <property type="project" value="TreeGrafter"/>
</dbReference>
<keyword evidence="6" id="KW-1185">Reference proteome</keyword>
<evidence type="ECO:0000313" key="5">
    <source>
        <dbReference type="EMBL" id="KUR71353.1"/>
    </source>
</evidence>
<dbReference type="PANTHER" id="PTHR44196:SF1">
    <property type="entry name" value="DEHYDROGENASE_REDUCTASE SDR FAMILY MEMBER 7B"/>
    <property type="match status" value="1"/>
</dbReference>
<dbReference type="RefSeq" id="WP_067910911.1">
    <property type="nucleotide sequence ID" value="NZ_KQ954245.1"/>
</dbReference>
<dbReference type="OrthoDB" id="9810734at2"/>
<dbReference type="InterPro" id="IPR020904">
    <property type="entry name" value="Sc_DH/Rdtase_CS"/>
</dbReference>
<dbReference type="AlphaFoldDB" id="A0A117UV09"/>
<sequence length="240" mass="25213">MKLQGKTILLTGGTDGIGLRLARQFRGKGAQVIVTGRTPQRIATAEADGFEVIAADLAGPDGVAAVVTGLGGRPIDVLVNNAGMGAAHDFRIASPLVEDDERTLWLNLHAPIRLIAALIPTLRARPEAMIVNVTSGLAIAPNAGSPVYCASKAALRSYTLALRAQLKGTGIHVLEALPPVVETQMTSDRTGSKLAPEECARQIIAAMESGKDEANVGMVKFLRAVYSISPALARSIMLRF</sequence>
<evidence type="ECO:0000259" key="4">
    <source>
        <dbReference type="SMART" id="SM00822"/>
    </source>
</evidence>
<comment type="similarity">
    <text evidence="1 3">Belongs to the short-chain dehydrogenases/reductases (SDR) family.</text>
</comment>
<dbReference type="InterPro" id="IPR002347">
    <property type="entry name" value="SDR_fam"/>
</dbReference>
<dbReference type="EMBL" id="LLZS01000007">
    <property type="protein sequence ID" value="KUR71353.1"/>
    <property type="molecule type" value="Genomic_DNA"/>
</dbReference>
<evidence type="ECO:0000256" key="3">
    <source>
        <dbReference type="RuleBase" id="RU000363"/>
    </source>
</evidence>
<accession>A0A117UV09</accession>
<name>A0A117UV09_9SPHN</name>
<dbReference type="STRING" id="1117702.AQZ52_11945"/>
<dbReference type="Proteomes" id="UP000058012">
    <property type="component" value="Unassembled WGS sequence"/>
</dbReference>
<dbReference type="SUPFAM" id="SSF51735">
    <property type="entry name" value="NAD(P)-binding Rossmann-fold domains"/>
    <property type="match status" value="1"/>
</dbReference>
<gene>
    <name evidence="5" type="ORF">AQZ52_11945</name>
</gene>
<evidence type="ECO:0000256" key="1">
    <source>
        <dbReference type="ARBA" id="ARBA00006484"/>
    </source>
</evidence>
<dbReference type="PROSITE" id="PS00061">
    <property type="entry name" value="ADH_SHORT"/>
    <property type="match status" value="1"/>
</dbReference>
<protein>
    <submittedName>
        <fullName evidence="5">Short-chain dehydrogenase</fullName>
    </submittedName>
</protein>
<dbReference type="InterPro" id="IPR036291">
    <property type="entry name" value="NAD(P)-bd_dom_sf"/>
</dbReference>
<dbReference type="InterPro" id="IPR057326">
    <property type="entry name" value="KR_dom"/>
</dbReference>
<dbReference type="PRINTS" id="PR00081">
    <property type="entry name" value="GDHRDH"/>
</dbReference>
<organism evidence="5 6">
    <name type="scientific">Novosphingobium fuchskuhlense</name>
    <dbReference type="NCBI Taxonomy" id="1117702"/>
    <lineage>
        <taxon>Bacteria</taxon>
        <taxon>Pseudomonadati</taxon>
        <taxon>Pseudomonadota</taxon>
        <taxon>Alphaproteobacteria</taxon>
        <taxon>Sphingomonadales</taxon>
        <taxon>Sphingomonadaceae</taxon>
        <taxon>Novosphingobium</taxon>
    </lineage>
</organism>
<dbReference type="PRINTS" id="PR00080">
    <property type="entry name" value="SDRFAMILY"/>
</dbReference>
<feature type="domain" description="Ketoreductase" evidence="4">
    <location>
        <begin position="6"/>
        <end position="177"/>
    </location>
</feature>
<dbReference type="Gene3D" id="3.40.50.720">
    <property type="entry name" value="NAD(P)-binding Rossmann-like Domain"/>
    <property type="match status" value="1"/>
</dbReference>
<keyword evidence="2" id="KW-0560">Oxidoreductase</keyword>
<dbReference type="GO" id="GO:0016491">
    <property type="term" value="F:oxidoreductase activity"/>
    <property type="evidence" value="ECO:0007669"/>
    <property type="project" value="UniProtKB-KW"/>
</dbReference>